<feature type="transmembrane region" description="Helical" evidence="1">
    <location>
        <begin position="29"/>
        <end position="51"/>
    </location>
</feature>
<reference evidence="3" key="1">
    <citation type="submission" date="2014-04" db="EMBL/GenBank/DDBJ databases">
        <title>Evolutionary Origins and Diversification of the Mycorrhizal Mutualists.</title>
        <authorList>
            <consortium name="DOE Joint Genome Institute"/>
            <consortium name="Mycorrhizal Genomics Consortium"/>
            <person name="Kohler A."/>
            <person name="Kuo A."/>
            <person name="Nagy L.G."/>
            <person name="Floudas D."/>
            <person name="Copeland A."/>
            <person name="Barry K.W."/>
            <person name="Cichocki N."/>
            <person name="Veneault-Fourrey C."/>
            <person name="LaButti K."/>
            <person name="Lindquist E.A."/>
            <person name="Lipzen A."/>
            <person name="Lundell T."/>
            <person name="Morin E."/>
            <person name="Murat C."/>
            <person name="Riley R."/>
            <person name="Ohm R."/>
            <person name="Sun H."/>
            <person name="Tunlid A."/>
            <person name="Henrissat B."/>
            <person name="Grigoriev I.V."/>
            <person name="Hibbett D.S."/>
            <person name="Martin F."/>
        </authorList>
    </citation>
    <scope>NUCLEOTIDE SEQUENCE [LARGE SCALE GENOMIC DNA]</scope>
    <source>
        <strain evidence="3">FD-334 SS-4</strain>
    </source>
</reference>
<dbReference type="EMBL" id="KN817604">
    <property type="protein sequence ID" value="KJA17392.1"/>
    <property type="molecule type" value="Genomic_DNA"/>
</dbReference>
<organism evidence="2 3">
    <name type="scientific">Hypholoma sublateritium (strain FD-334 SS-4)</name>
    <dbReference type="NCBI Taxonomy" id="945553"/>
    <lineage>
        <taxon>Eukaryota</taxon>
        <taxon>Fungi</taxon>
        <taxon>Dikarya</taxon>
        <taxon>Basidiomycota</taxon>
        <taxon>Agaricomycotina</taxon>
        <taxon>Agaricomycetes</taxon>
        <taxon>Agaricomycetidae</taxon>
        <taxon>Agaricales</taxon>
        <taxon>Agaricineae</taxon>
        <taxon>Strophariaceae</taxon>
        <taxon>Hypholoma</taxon>
    </lineage>
</organism>
<protein>
    <submittedName>
        <fullName evidence="2">Uncharacterized protein</fullName>
    </submittedName>
</protein>
<sequence>MANVVKIAADHSNPSIYRAGTGLKTQTSLGIFSAFALTLITTLLILYRIITVTRRTNLPKRRQNTYTDIVDMIVQSSALYSIVLLIWAISWVITPTPTIRSEISFNYLAKFSEELAYIAAGIAPTVMVARIARVSSKDLNRQTVPAHISDLEFQVTGRDRTISMAAVVSMPGGAN</sequence>
<keyword evidence="1" id="KW-0472">Membrane</keyword>
<feature type="transmembrane region" description="Helical" evidence="1">
    <location>
        <begin position="72"/>
        <end position="94"/>
    </location>
</feature>
<keyword evidence="1" id="KW-0812">Transmembrane</keyword>
<evidence type="ECO:0000313" key="3">
    <source>
        <dbReference type="Proteomes" id="UP000054270"/>
    </source>
</evidence>
<proteinExistence type="predicted"/>
<dbReference type="Proteomes" id="UP000054270">
    <property type="component" value="Unassembled WGS sequence"/>
</dbReference>
<name>A0A0D2KRV5_HYPSF</name>
<gene>
    <name evidence="2" type="ORF">HYPSUDRAFT_218907</name>
</gene>
<accession>A0A0D2KRV5</accession>
<dbReference type="AlphaFoldDB" id="A0A0D2KRV5"/>
<keyword evidence="1" id="KW-1133">Transmembrane helix</keyword>
<feature type="transmembrane region" description="Helical" evidence="1">
    <location>
        <begin position="114"/>
        <end position="132"/>
    </location>
</feature>
<evidence type="ECO:0000256" key="1">
    <source>
        <dbReference type="SAM" id="Phobius"/>
    </source>
</evidence>
<keyword evidence="3" id="KW-1185">Reference proteome</keyword>
<evidence type="ECO:0000313" key="2">
    <source>
        <dbReference type="EMBL" id="KJA17392.1"/>
    </source>
</evidence>
<dbReference type="OrthoDB" id="2873242at2759"/>